<dbReference type="Proteomes" id="UP000825935">
    <property type="component" value="Chromosome 9"/>
</dbReference>
<proteinExistence type="predicted"/>
<name>A0A8T2UBP0_CERRI</name>
<dbReference type="EMBL" id="CM035414">
    <property type="protein sequence ID" value="KAH7429899.1"/>
    <property type="molecule type" value="Genomic_DNA"/>
</dbReference>
<comment type="caution">
    <text evidence="2">The sequence shown here is derived from an EMBL/GenBank/DDBJ whole genome shotgun (WGS) entry which is preliminary data.</text>
</comment>
<protein>
    <submittedName>
        <fullName evidence="2">Uncharacterized protein</fullName>
    </submittedName>
</protein>
<keyword evidence="3" id="KW-1185">Reference proteome</keyword>
<accession>A0A8T2UBP0</accession>
<feature type="region of interest" description="Disordered" evidence="1">
    <location>
        <begin position="54"/>
        <end position="80"/>
    </location>
</feature>
<sequence length="105" mass="11400">MASAPPTRFDSTELLVASCLLHLFLDAKGSRQEPVSTQAETDFGAISGFRTSLQQVGKRNRSNGESISIPKHGADAHSGEGVRAKVTRYRYLSDIYSKSASIELK</sequence>
<evidence type="ECO:0000313" key="2">
    <source>
        <dbReference type="EMBL" id="KAH7429899.1"/>
    </source>
</evidence>
<gene>
    <name evidence="2" type="ORF">KP509_09G070700</name>
</gene>
<evidence type="ECO:0000313" key="3">
    <source>
        <dbReference type="Proteomes" id="UP000825935"/>
    </source>
</evidence>
<evidence type="ECO:0000256" key="1">
    <source>
        <dbReference type="SAM" id="MobiDB-lite"/>
    </source>
</evidence>
<dbReference type="AlphaFoldDB" id="A0A8T2UBP0"/>
<reference evidence="2" key="1">
    <citation type="submission" date="2021-08" db="EMBL/GenBank/DDBJ databases">
        <title>WGS assembly of Ceratopteris richardii.</title>
        <authorList>
            <person name="Marchant D.B."/>
            <person name="Chen G."/>
            <person name="Jenkins J."/>
            <person name="Shu S."/>
            <person name="Leebens-Mack J."/>
            <person name="Grimwood J."/>
            <person name="Schmutz J."/>
            <person name="Soltis P."/>
            <person name="Soltis D."/>
            <person name="Chen Z.-H."/>
        </authorList>
    </citation>
    <scope>NUCLEOTIDE SEQUENCE</scope>
    <source>
        <strain evidence="2">Whitten #5841</strain>
        <tissue evidence="2">Leaf</tissue>
    </source>
</reference>
<organism evidence="2 3">
    <name type="scientific">Ceratopteris richardii</name>
    <name type="common">Triangle waterfern</name>
    <dbReference type="NCBI Taxonomy" id="49495"/>
    <lineage>
        <taxon>Eukaryota</taxon>
        <taxon>Viridiplantae</taxon>
        <taxon>Streptophyta</taxon>
        <taxon>Embryophyta</taxon>
        <taxon>Tracheophyta</taxon>
        <taxon>Polypodiopsida</taxon>
        <taxon>Polypodiidae</taxon>
        <taxon>Polypodiales</taxon>
        <taxon>Pteridineae</taxon>
        <taxon>Pteridaceae</taxon>
        <taxon>Parkerioideae</taxon>
        <taxon>Ceratopteris</taxon>
    </lineage>
</organism>